<dbReference type="GO" id="GO:0016491">
    <property type="term" value="F:oxidoreductase activity"/>
    <property type="evidence" value="ECO:0007669"/>
    <property type="project" value="UniProtKB-KW"/>
</dbReference>
<evidence type="ECO:0000256" key="3">
    <source>
        <dbReference type="ARBA" id="ARBA00022692"/>
    </source>
</evidence>
<dbReference type="Pfam" id="PF00361">
    <property type="entry name" value="Proton_antipo_M"/>
    <property type="match status" value="1"/>
</dbReference>
<proteinExistence type="predicted"/>
<dbReference type="PANTHER" id="PTHR42682">
    <property type="entry name" value="HYDROGENASE-4 COMPONENT F"/>
    <property type="match status" value="1"/>
</dbReference>
<evidence type="ECO:0000256" key="2">
    <source>
        <dbReference type="ARBA" id="ARBA00022475"/>
    </source>
</evidence>
<feature type="transmembrane region" description="Helical" evidence="7">
    <location>
        <begin position="175"/>
        <end position="194"/>
    </location>
</feature>
<dbReference type="GO" id="GO:0005886">
    <property type="term" value="C:plasma membrane"/>
    <property type="evidence" value="ECO:0007669"/>
    <property type="project" value="UniProtKB-SubCell"/>
</dbReference>
<dbReference type="PRINTS" id="PR01437">
    <property type="entry name" value="NUOXDRDTASE4"/>
</dbReference>
<comment type="subcellular location">
    <subcellularLocation>
        <location evidence="1">Cell membrane</location>
        <topology evidence="1">Multi-pass membrane protein</topology>
    </subcellularLocation>
</comment>
<evidence type="ECO:0000259" key="8">
    <source>
        <dbReference type="Pfam" id="PF00361"/>
    </source>
</evidence>
<feature type="transmembrane region" description="Helical" evidence="7">
    <location>
        <begin position="6"/>
        <end position="23"/>
    </location>
</feature>
<dbReference type="InterPro" id="IPR001750">
    <property type="entry name" value="ND/Mrp_TM"/>
</dbReference>
<dbReference type="KEGG" id="thel:IG193_02345"/>
<dbReference type="GO" id="GO:0042773">
    <property type="term" value="P:ATP synthesis coupled electron transport"/>
    <property type="evidence" value="ECO:0007669"/>
    <property type="project" value="InterPro"/>
</dbReference>
<feature type="transmembrane region" description="Helical" evidence="7">
    <location>
        <begin position="359"/>
        <end position="382"/>
    </location>
</feature>
<feature type="transmembrane region" description="Helical" evidence="7">
    <location>
        <begin position="83"/>
        <end position="101"/>
    </location>
</feature>
<dbReference type="AlphaFoldDB" id="A0A7L9FK56"/>
<feature type="transmembrane region" description="Helical" evidence="7">
    <location>
        <begin position="206"/>
        <end position="224"/>
    </location>
</feature>
<evidence type="ECO:0000313" key="10">
    <source>
        <dbReference type="Proteomes" id="UP000594121"/>
    </source>
</evidence>
<feature type="domain" description="NADH:quinone oxidoreductase/Mrp antiporter transmembrane" evidence="8">
    <location>
        <begin position="100"/>
        <end position="374"/>
    </location>
</feature>
<dbReference type="InParanoid" id="A0A7L9FK56"/>
<name>A0A7L9FK56_9CREN</name>
<feature type="transmembrane region" description="Helical" evidence="7">
    <location>
        <begin position="136"/>
        <end position="155"/>
    </location>
</feature>
<organism evidence="9 10">
    <name type="scientific">Infirmifilum lucidum</name>
    <dbReference type="NCBI Taxonomy" id="2776706"/>
    <lineage>
        <taxon>Archaea</taxon>
        <taxon>Thermoproteota</taxon>
        <taxon>Thermoprotei</taxon>
        <taxon>Thermofilales</taxon>
        <taxon>Thermofilaceae</taxon>
        <taxon>Infirmifilum</taxon>
    </lineage>
</organism>
<reference evidence="9 10" key="1">
    <citation type="submission" date="2020-10" db="EMBL/GenBank/DDBJ databases">
        <title>Thermofilum lucidum 3507LT sp. nov. a novel member of Thermofilaceae family isolated from Chile hot spring, and proposal of description order Thermofilales.</title>
        <authorList>
            <person name="Zayulina K.S."/>
            <person name="Elcheninov A.G."/>
            <person name="Toshchakov S.V."/>
            <person name="Kublanov I.V."/>
        </authorList>
    </citation>
    <scope>NUCLEOTIDE SEQUENCE [LARGE SCALE GENOMIC DNA]</scope>
    <source>
        <strain evidence="9 10">3507LT</strain>
    </source>
</reference>
<evidence type="ECO:0000256" key="1">
    <source>
        <dbReference type="ARBA" id="ARBA00004651"/>
    </source>
</evidence>
<dbReference type="Proteomes" id="UP000594121">
    <property type="component" value="Chromosome"/>
</dbReference>
<feature type="transmembrane region" description="Helical" evidence="7">
    <location>
        <begin position="403"/>
        <end position="423"/>
    </location>
</feature>
<evidence type="ECO:0000256" key="4">
    <source>
        <dbReference type="ARBA" id="ARBA00022989"/>
    </source>
</evidence>
<dbReference type="GeneID" id="59148699"/>
<protein>
    <recommendedName>
        <fullName evidence="8">NADH:quinone oxidoreductase/Mrp antiporter transmembrane domain-containing protein</fullName>
    </recommendedName>
</protein>
<dbReference type="GO" id="GO:0008137">
    <property type="term" value="F:NADH dehydrogenase (ubiquinone) activity"/>
    <property type="evidence" value="ECO:0007669"/>
    <property type="project" value="InterPro"/>
</dbReference>
<evidence type="ECO:0000256" key="5">
    <source>
        <dbReference type="ARBA" id="ARBA00023002"/>
    </source>
</evidence>
<feature type="transmembrane region" description="Helical" evidence="7">
    <location>
        <begin position="328"/>
        <end position="347"/>
    </location>
</feature>
<feature type="transmembrane region" description="Helical" evidence="7">
    <location>
        <begin position="30"/>
        <end position="50"/>
    </location>
</feature>
<keyword evidence="6 7" id="KW-0472">Membrane</keyword>
<feature type="transmembrane region" description="Helical" evidence="7">
    <location>
        <begin position="56"/>
        <end position="76"/>
    </location>
</feature>
<dbReference type="EMBL" id="CP062310">
    <property type="protein sequence ID" value="QOJ79324.1"/>
    <property type="molecule type" value="Genomic_DNA"/>
</dbReference>
<keyword evidence="3 7" id="KW-0812">Transmembrane</keyword>
<evidence type="ECO:0000256" key="6">
    <source>
        <dbReference type="ARBA" id="ARBA00023136"/>
    </source>
</evidence>
<keyword evidence="4 7" id="KW-1133">Transmembrane helix</keyword>
<dbReference type="PANTHER" id="PTHR42682:SF4">
    <property type="entry name" value="NADH-UBIQUINONE_PLASTOQUINONE"/>
    <property type="match status" value="1"/>
</dbReference>
<feature type="transmembrane region" description="Helical" evidence="7">
    <location>
        <begin position="107"/>
        <end position="124"/>
    </location>
</feature>
<keyword evidence="2" id="KW-1003">Cell membrane</keyword>
<evidence type="ECO:0000313" key="9">
    <source>
        <dbReference type="EMBL" id="QOJ79324.1"/>
    </source>
</evidence>
<evidence type="ECO:0000256" key="7">
    <source>
        <dbReference type="SAM" id="Phobius"/>
    </source>
</evidence>
<feature type="transmembrane region" description="Helical" evidence="7">
    <location>
        <begin position="230"/>
        <end position="250"/>
    </location>
</feature>
<dbReference type="InterPro" id="IPR003918">
    <property type="entry name" value="NADH_UbQ_OxRdtase"/>
</dbReference>
<gene>
    <name evidence="9" type="ORF">IG193_02345</name>
</gene>
<keyword evidence="5" id="KW-0560">Oxidoreductase</keyword>
<accession>A0A7L9FK56</accession>
<keyword evidence="10" id="KW-1185">Reference proteome</keyword>
<dbReference type="InterPro" id="IPR052175">
    <property type="entry name" value="ComplexI-like_HydComp"/>
</dbReference>
<dbReference type="RefSeq" id="WP_192819296.1">
    <property type="nucleotide sequence ID" value="NZ_CP062310.1"/>
</dbReference>
<sequence length="429" mass="44894">MFEELVVYTALSGGLLLVLARAARGRVRRALSTAIAACALAFLLQCSILERSPAGLIGLTSSLIGLVAVLSAYSLVDEDVSAHNALILALCSSSVLLATSTDLIRLFMAWEILSASVVALTAYHRDREGAEAAMKYVMLCGAGTALALSGVTLVVVETGSTSLEAVYSASPLAKVLLLTGFGVEAAIFPLHFWLPDAHMAAPSTASAVLSGVAIESAAVLVFRLVGSDAFARAVVAPLALAGALVGNFSAYRQDDLKRLLAFSSVANVNYILLAWASGNALATKFAFLHIFAHGLLKASLFIVAGVLLTAYGTRLLSKLSGAASKNNALRLTVVFAALGLTGAPPLPTFWSELYIGVGLFQYSTVLGLGFLLSVVVSFAYYFRVMYTLVTGSREGGLRENLPVILALTLIVVGIAASPIYSTIIEYFSI</sequence>